<sequence length="208" mass="22243">MRKAALAEPPGSVTTRAPRRRPVRVMAPADRLRLGRRRRRGGEPRGHVQARHHRGHGWRHPRAPEVTQLLDRIALTAAEGKQPAVRADQFVYVESKVANAGQSAAGDSMALAPEHTRQVWLSADGSRPGLVREAGLPTPRSTHQSSPKPMTPARPGPLSAPPRSSPWPQSTAPARLPRDDDVARQPCTAAALDPGPTGAGPLCGPPPD</sequence>
<keyword evidence="4" id="KW-1185">Reference proteome</keyword>
<dbReference type="EMBL" id="BAAAYL010000001">
    <property type="protein sequence ID" value="GAA3367445.1"/>
    <property type="molecule type" value="Genomic_DNA"/>
</dbReference>
<feature type="compositionally biased region" description="Basic residues" evidence="1">
    <location>
        <begin position="48"/>
        <end position="61"/>
    </location>
</feature>
<evidence type="ECO:0000313" key="2">
    <source>
        <dbReference type="EMBL" id="GAA3367445.1"/>
    </source>
</evidence>
<reference evidence="4" key="2">
    <citation type="journal article" date="2019" name="Int. J. Syst. Evol. Microbiol.">
        <title>The Global Catalogue of Microorganisms (GCM) 10K type strain sequencing project: providing services to taxonomists for standard genome sequencing and annotation.</title>
        <authorList>
            <consortium name="The Broad Institute Genomics Platform"/>
            <consortium name="The Broad Institute Genome Sequencing Center for Infectious Disease"/>
            <person name="Wu L."/>
            <person name="Ma J."/>
        </authorList>
    </citation>
    <scope>NUCLEOTIDE SEQUENCE [LARGE SCALE GENOMIC DNA]</scope>
    <source>
        <strain evidence="4">JCM 9651</strain>
    </source>
</reference>
<dbReference type="Proteomes" id="UP001499990">
    <property type="component" value="Unassembled WGS sequence"/>
</dbReference>
<protein>
    <submittedName>
        <fullName evidence="3">Uncharacterized protein</fullName>
    </submittedName>
</protein>
<feature type="region of interest" description="Disordered" evidence="1">
    <location>
        <begin position="121"/>
        <end position="208"/>
    </location>
</feature>
<gene>
    <name evidence="2" type="ORF">GCM10020367_01740</name>
    <name evidence="3" type="ORF">GCM10020367_67100</name>
</gene>
<feature type="compositionally biased region" description="Pro residues" evidence="1">
    <location>
        <begin position="149"/>
        <end position="165"/>
    </location>
</feature>
<name>A0ABP6SM74_9ACTN</name>
<accession>A0ABP6SM74</accession>
<evidence type="ECO:0000256" key="1">
    <source>
        <dbReference type="SAM" id="MobiDB-lite"/>
    </source>
</evidence>
<feature type="compositionally biased region" description="Polar residues" evidence="1">
    <location>
        <begin position="139"/>
        <end position="148"/>
    </location>
</feature>
<proteinExistence type="predicted"/>
<organism evidence="3 4">
    <name type="scientific">Streptomyces sannanensis</name>
    <dbReference type="NCBI Taxonomy" id="285536"/>
    <lineage>
        <taxon>Bacteria</taxon>
        <taxon>Bacillati</taxon>
        <taxon>Actinomycetota</taxon>
        <taxon>Actinomycetes</taxon>
        <taxon>Kitasatosporales</taxon>
        <taxon>Streptomycetaceae</taxon>
        <taxon>Streptomyces</taxon>
    </lineage>
</organism>
<evidence type="ECO:0000313" key="4">
    <source>
        <dbReference type="Proteomes" id="UP001499990"/>
    </source>
</evidence>
<evidence type="ECO:0000313" key="3">
    <source>
        <dbReference type="EMBL" id="GAA3380250.1"/>
    </source>
</evidence>
<dbReference type="EMBL" id="BAAAYL010000001">
    <property type="protein sequence ID" value="GAA3380250.1"/>
    <property type="molecule type" value="Genomic_DNA"/>
</dbReference>
<feature type="region of interest" description="Disordered" evidence="1">
    <location>
        <begin position="1"/>
        <end position="63"/>
    </location>
</feature>
<reference evidence="3" key="1">
    <citation type="journal article" date="2014" name="Int. J. Syst. Evol. Microbiol.">
        <title>Complete genome of a new Firmicutes species belonging to the dominant human colonic microbiota ('Ruminococcus bicirculans') reveals two chromosomes and a selective capacity to utilize plant glucans.</title>
        <authorList>
            <consortium name="NISC Comparative Sequencing Program"/>
            <person name="Wegmann U."/>
            <person name="Louis P."/>
            <person name="Goesmann A."/>
            <person name="Henrissat B."/>
            <person name="Duncan S.H."/>
            <person name="Flint H.J."/>
        </authorList>
    </citation>
    <scope>NUCLEOTIDE SEQUENCE</scope>
    <source>
        <strain evidence="3">JCM 9651</strain>
    </source>
</reference>
<reference evidence="3" key="3">
    <citation type="submission" date="2023-12" db="EMBL/GenBank/DDBJ databases">
        <authorList>
            <person name="Sun Q."/>
            <person name="Inoue M."/>
        </authorList>
    </citation>
    <scope>NUCLEOTIDE SEQUENCE</scope>
    <source>
        <strain evidence="3">JCM 9651</strain>
    </source>
</reference>
<comment type="caution">
    <text evidence="3">The sequence shown here is derived from an EMBL/GenBank/DDBJ whole genome shotgun (WGS) entry which is preliminary data.</text>
</comment>